<dbReference type="Proteomes" id="UP000559027">
    <property type="component" value="Unassembled WGS sequence"/>
</dbReference>
<name>A0A8H5G4Y6_9AGAR</name>
<evidence type="ECO:0000313" key="2">
    <source>
        <dbReference type="Proteomes" id="UP000559027"/>
    </source>
</evidence>
<dbReference type="EMBL" id="JAACJO010000005">
    <property type="protein sequence ID" value="KAF5358482.1"/>
    <property type="molecule type" value="Genomic_DNA"/>
</dbReference>
<reference evidence="1 2" key="1">
    <citation type="journal article" date="2020" name="ISME J.">
        <title>Uncovering the hidden diversity of litter-decomposition mechanisms in mushroom-forming fungi.</title>
        <authorList>
            <person name="Floudas D."/>
            <person name="Bentzer J."/>
            <person name="Ahren D."/>
            <person name="Johansson T."/>
            <person name="Persson P."/>
            <person name="Tunlid A."/>
        </authorList>
    </citation>
    <scope>NUCLEOTIDE SEQUENCE [LARGE SCALE GENOMIC DNA]</scope>
    <source>
        <strain evidence="1 2">CBS 146.42</strain>
    </source>
</reference>
<dbReference type="OrthoDB" id="2322499at2759"/>
<proteinExistence type="predicted"/>
<dbReference type="AlphaFoldDB" id="A0A8H5G4Y6"/>
<gene>
    <name evidence="1" type="ORF">D9756_001344</name>
</gene>
<sequence>MVDEAPYLSTLPTYREVGSYVYLDWKALQNIRGGVLLGFLLEAHGVFFFKTEYDKIRPKVNMMDREVLARQQEEWKQTFDSAREAKSAYETWLHNKRQERKEELCLLRAQRREAILQKLNSLEWTTLEPALVERLEGANAIFQQSRHRNKILFRLEILQQRIDYTCRVTEIDEDERPFSEDIAILEPFKSTIFQDTDEPECLFMDDSEFAQVIIGWHLKRKGYILSLLPQELVEDIHGNLVDDPLSLEVAYFCGGGDTTIQYYYQAICRVRQSFGALPADAPKEIQLLGATEFRRPWYWDQDRWTFDIDRYVVATTMMTYLGLDPRSTRPGDFLVHCDRIQLQCLQCKAGEERCLCNCWSAIQHELSYHKDNAIWPGELKWRIDSL</sequence>
<keyword evidence="2" id="KW-1185">Reference proteome</keyword>
<evidence type="ECO:0000313" key="1">
    <source>
        <dbReference type="EMBL" id="KAF5358482.1"/>
    </source>
</evidence>
<comment type="caution">
    <text evidence="1">The sequence shown here is derived from an EMBL/GenBank/DDBJ whole genome shotgun (WGS) entry which is preliminary data.</text>
</comment>
<organism evidence="1 2">
    <name type="scientific">Leucocoprinus leucothites</name>
    <dbReference type="NCBI Taxonomy" id="201217"/>
    <lineage>
        <taxon>Eukaryota</taxon>
        <taxon>Fungi</taxon>
        <taxon>Dikarya</taxon>
        <taxon>Basidiomycota</taxon>
        <taxon>Agaricomycotina</taxon>
        <taxon>Agaricomycetes</taxon>
        <taxon>Agaricomycetidae</taxon>
        <taxon>Agaricales</taxon>
        <taxon>Agaricineae</taxon>
        <taxon>Agaricaceae</taxon>
        <taxon>Leucocoprinus</taxon>
    </lineage>
</organism>
<protein>
    <submittedName>
        <fullName evidence="1">Uncharacterized protein</fullName>
    </submittedName>
</protein>
<accession>A0A8H5G4Y6</accession>